<sequence length="585" mass="61904">MPAMGKMMEGMMGGMGQGCCGGAGTELYPLMMSLSSMSPEQRLQVQRLSAARIGEGKALVQLGQQRLFAAIASGDHKVAAEAMQQLRDGLGRIGSGAAAHKVLAEGTRPQATAMRWFKGEMNLGPVGDGESGMASERLSLMHIIAMALLVGFAIAMITMYFFKMRRTASLFGRIEAGSEKPPPGAAPALGGTLAPNGPNRPDTGTLPVVPGDPAQKVGSARPPAPMASPSSEDASPSLPNAKWHGLLRVIQIIAETPTVKTIRLGPAADAATLPFTFLPGQFLNVAFFIGGARMNRSYSISSSPTQRAYLDLTVKREPRGAVSRHIDDLLREGDELEASGPMGRFTFTGAEANSIVLVSGGVGITPMMSISRYLTEQSWPHDIFFIYAGRSPADFIFASDLGLLERRNPRLHVAVIMEHPEGSNWLGLTGRLSMAVLSQVVPDITSRRVHMCGPPVMMDAVRSLLLELKVPAEQIKTEDFGTTAPVPGAGSNRFAAAATGPLVNFSESGKSAKIHVDQTLLELSEELNIGIEFSCRVGTCGICKVKLTAGEVDMAIDDALDAGDKENGIVLACQAKPRGPITVEA</sequence>
<evidence type="ECO:0000256" key="5">
    <source>
        <dbReference type="ARBA" id="ARBA00022827"/>
    </source>
</evidence>
<dbReference type="PRINTS" id="PR00406">
    <property type="entry name" value="CYTB5RDTASE"/>
</dbReference>
<dbReference type="SUPFAM" id="SSF52343">
    <property type="entry name" value="Ferredoxin reductase-like, C-terminal NADP-linked domain"/>
    <property type="match status" value="1"/>
</dbReference>
<evidence type="ECO:0000256" key="2">
    <source>
        <dbReference type="ARBA" id="ARBA00022630"/>
    </source>
</evidence>
<keyword evidence="11" id="KW-0812">Transmembrane</keyword>
<feature type="region of interest" description="Disordered" evidence="10">
    <location>
        <begin position="179"/>
        <end position="238"/>
    </location>
</feature>
<dbReference type="InterPro" id="IPR039261">
    <property type="entry name" value="FNR_nucleotide-bd"/>
</dbReference>
<feature type="domain" description="2Fe-2S ferredoxin-type" evidence="12">
    <location>
        <begin position="501"/>
        <end position="585"/>
    </location>
</feature>
<feature type="compositionally biased region" description="Low complexity" evidence="10">
    <location>
        <begin position="227"/>
        <end position="238"/>
    </location>
</feature>
<dbReference type="PROSITE" id="PS00197">
    <property type="entry name" value="2FE2S_FER_1"/>
    <property type="match status" value="1"/>
</dbReference>
<evidence type="ECO:0000256" key="10">
    <source>
        <dbReference type="SAM" id="MobiDB-lite"/>
    </source>
</evidence>
<comment type="cofactor">
    <cofactor evidence="1">
        <name>FAD</name>
        <dbReference type="ChEBI" id="CHEBI:57692"/>
    </cofactor>
</comment>
<dbReference type="EMBL" id="JBHSMR010000004">
    <property type="protein sequence ID" value="MFC5477134.1"/>
    <property type="molecule type" value="Genomic_DNA"/>
</dbReference>
<dbReference type="InterPro" id="IPR017927">
    <property type="entry name" value="FAD-bd_FR_type"/>
</dbReference>
<dbReference type="Gene3D" id="3.40.50.80">
    <property type="entry name" value="Nucleotide-binding domain of ferredoxin-NADP reductase (FNR) module"/>
    <property type="match status" value="1"/>
</dbReference>
<dbReference type="InterPro" id="IPR006058">
    <property type="entry name" value="2Fe2S_fd_BS"/>
</dbReference>
<evidence type="ECO:0000256" key="1">
    <source>
        <dbReference type="ARBA" id="ARBA00001974"/>
    </source>
</evidence>
<evidence type="ECO:0000256" key="3">
    <source>
        <dbReference type="ARBA" id="ARBA00022714"/>
    </source>
</evidence>
<name>A0ABW0MFY4_9BURK</name>
<dbReference type="InterPro" id="IPR008333">
    <property type="entry name" value="Cbr1-like_FAD-bd_dom"/>
</dbReference>
<dbReference type="PANTHER" id="PTHR47354">
    <property type="entry name" value="NADH OXIDOREDUCTASE HCR"/>
    <property type="match status" value="1"/>
</dbReference>
<dbReference type="PROSITE" id="PS51085">
    <property type="entry name" value="2FE2S_FER_2"/>
    <property type="match status" value="1"/>
</dbReference>
<comment type="similarity">
    <text evidence="9">In the N-terminal section; belongs to the FAD-binding oxidoreductase type 6 family.</text>
</comment>
<keyword evidence="5" id="KW-0274">FAD</keyword>
<keyword evidence="11" id="KW-1133">Transmembrane helix</keyword>
<keyword evidence="7" id="KW-0408">Iron</keyword>
<dbReference type="Gene3D" id="3.10.20.30">
    <property type="match status" value="1"/>
</dbReference>
<evidence type="ECO:0000256" key="4">
    <source>
        <dbReference type="ARBA" id="ARBA00022723"/>
    </source>
</evidence>
<reference evidence="15" key="1">
    <citation type="journal article" date="2019" name="Int. J. Syst. Evol. Microbiol.">
        <title>The Global Catalogue of Microorganisms (GCM) 10K type strain sequencing project: providing services to taxonomists for standard genome sequencing and annotation.</title>
        <authorList>
            <consortium name="The Broad Institute Genomics Platform"/>
            <consortium name="The Broad Institute Genome Sequencing Center for Infectious Disease"/>
            <person name="Wu L."/>
            <person name="Ma J."/>
        </authorList>
    </citation>
    <scope>NUCLEOTIDE SEQUENCE [LARGE SCALE GENOMIC DNA]</scope>
    <source>
        <strain evidence="15">CCUG 43111</strain>
    </source>
</reference>
<feature type="transmembrane region" description="Helical" evidence="11">
    <location>
        <begin position="140"/>
        <end position="162"/>
    </location>
</feature>
<evidence type="ECO:0000256" key="9">
    <source>
        <dbReference type="ARBA" id="ARBA00061434"/>
    </source>
</evidence>
<comment type="caution">
    <text evidence="14">The sequence shown here is derived from an EMBL/GenBank/DDBJ whole genome shotgun (WGS) entry which is preliminary data.</text>
</comment>
<keyword evidence="3" id="KW-0001">2Fe-2S</keyword>
<dbReference type="InterPro" id="IPR050415">
    <property type="entry name" value="MRET"/>
</dbReference>
<dbReference type="InterPro" id="IPR012675">
    <property type="entry name" value="Beta-grasp_dom_sf"/>
</dbReference>
<dbReference type="InterPro" id="IPR001041">
    <property type="entry name" value="2Fe-2S_ferredoxin-type"/>
</dbReference>
<keyword evidence="6" id="KW-0560">Oxidoreductase</keyword>
<dbReference type="Gene3D" id="2.40.30.10">
    <property type="entry name" value="Translation factors"/>
    <property type="match status" value="1"/>
</dbReference>
<keyword evidence="2" id="KW-0285">Flavoprotein</keyword>
<keyword evidence="8" id="KW-0411">Iron-sulfur</keyword>
<organism evidence="14 15">
    <name type="scientific">Massilia suwonensis</name>
    <dbReference type="NCBI Taxonomy" id="648895"/>
    <lineage>
        <taxon>Bacteria</taxon>
        <taxon>Pseudomonadati</taxon>
        <taxon>Pseudomonadota</taxon>
        <taxon>Betaproteobacteria</taxon>
        <taxon>Burkholderiales</taxon>
        <taxon>Oxalobacteraceae</taxon>
        <taxon>Telluria group</taxon>
        <taxon>Massilia</taxon>
    </lineage>
</organism>
<dbReference type="Proteomes" id="UP001596101">
    <property type="component" value="Unassembled WGS sequence"/>
</dbReference>
<dbReference type="InterPro" id="IPR001433">
    <property type="entry name" value="OxRdtase_FAD/NAD-bd"/>
</dbReference>
<proteinExistence type="inferred from homology"/>
<protein>
    <submittedName>
        <fullName evidence="14">2Fe-2S iron-sulfur cluster-binding protein</fullName>
    </submittedName>
</protein>
<evidence type="ECO:0000259" key="13">
    <source>
        <dbReference type="PROSITE" id="PS51384"/>
    </source>
</evidence>
<dbReference type="Pfam" id="PF00970">
    <property type="entry name" value="FAD_binding_6"/>
    <property type="match status" value="1"/>
</dbReference>
<accession>A0ABW0MFY4</accession>
<dbReference type="SUPFAM" id="SSF63380">
    <property type="entry name" value="Riboflavin synthase domain-like"/>
    <property type="match status" value="1"/>
</dbReference>
<dbReference type="SUPFAM" id="SSF54292">
    <property type="entry name" value="2Fe-2S ferredoxin-like"/>
    <property type="match status" value="1"/>
</dbReference>
<evidence type="ECO:0000256" key="8">
    <source>
        <dbReference type="ARBA" id="ARBA00023014"/>
    </source>
</evidence>
<dbReference type="CDD" id="cd00207">
    <property type="entry name" value="fer2"/>
    <property type="match status" value="1"/>
</dbReference>
<dbReference type="Pfam" id="PF00111">
    <property type="entry name" value="Fer2"/>
    <property type="match status" value="1"/>
</dbReference>
<keyword evidence="4" id="KW-0479">Metal-binding</keyword>
<gene>
    <name evidence="14" type="ORF">ACFPQ5_02965</name>
</gene>
<feature type="domain" description="FAD-binding FR-type" evidence="13">
    <location>
        <begin position="242"/>
        <end position="348"/>
    </location>
</feature>
<dbReference type="InterPro" id="IPR017938">
    <property type="entry name" value="Riboflavin_synthase-like_b-brl"/>
</dbReference>
<dbReference type="PROSITE" id="PS51384">
    <property type="entry name" value="FAD_FR"/>
    <property type="match status" value="1"/>
</dbReference>
<evidence type="ECO:0000313" key="14">
    <source>
        <dbReference type="EMBL" id="MFC5477134.1"/>
    </source>
</evidence>
<dbReference type="PANTHER" id="PTHR47354:SF6">
    <property type="entry name" value="NADH OXIDOREDUCTASE HCR"/>
    <property type="match status" value="1"/>
</dbReference>
<evidence type="ECO:0000256" key="7">
    <source>
        <dbReference type="ARBA" id="ARBA00023004"/>
    </source>
</evidence>
<evidence type="ECO:0000256" key="6">
    <source>
        <dbReference type="ARBA" id="ARBA00023002"/>
    </source>
</evidence>
<keyword evidence="15" id="KW-1185">Reference proteome</keyword>
<keyword evidence="11" id="KW-0472">Membrane</keyword>
<feature type="compositionally biased region" description="Low complexity" evidence="10">
    <location>
        <begin position="186"/>
        <end position="197"/>
    </location>
</feature>
<dbReference type="Pfam" id="PF00175">
    <property type="entry name" value="NAD_binding_1"/>
    <property type="match status" value="1"/>
</dbReference>
<evidence type="ECO:0000313" key="15">
    <source>
        <dbReference type="Proteomes" id="UP001596101"/>
    </source>
</evidence>
<dbReference type="CDD" id="cd06217">
    <property type="entry name" value="FNR_iron_sulfur_binding_3"/>
    <property type="match status" value="1"/>
</dbReference>
<dbReference type="InterPro" id="IPR036010">
    <property type="entry name" value="2Fe-2S_ferredoxin-like_sf"/>
</dbReference>
<evidence type="ECO:0000256" key="11">
    <source>
        <dbReference type="SAM" id="Phobius"/>
    </source>
</evidence>
<evidence type="ECO:0000259" key="12">
    <source>
        <dbReference type="PROSITE" id="PS51085"/>
    </source>
</evidence>